<feature type="compositionally biased region" description="Basic residues" evidence="1">
    <location>
        <begin position="312"/>
        <end position="321"/>
    </location>
</feature>
<accession>A0A671DJH8</accession>
<keyword evidence="2" id="KW-0472">Membrane</keyword>
<organism evidence="3 4">
    <name type="scientific">Rhinolophus ferrumequinum</name>
    <name type="common">Greater horseshoe bat</name>
    <dbReference type="NCBI Taxonomy" id="59479"/>
    <lineage>
        <taxon>Eukaryota</taxon>
        <taxon>Metazoa</taxon>
        <taxon>Chordata</taxon>
        <taxon>Craniata</taxon>
        <taxon>Vertebrata</taxon>
        <taxon>Euteleostomi</taxon>
        <taxon>Mammalia</taxon>
        <taxon>Eutheria</taxon>
        <taxon>Laurasiatheria</taxon>
        <taxon>Chiroptera</taxon>
        <taxon>Yinpterochiroptera</taxon>
        <taxon>Rhinolophoidea</taxon>
        <taxon>Rhinolophidae</taxon>
        <taxon>Rhinolophinae</taxon>
        <taxon>Rhinolophus</taxon>
    </lineage>
</organism>
<evidence type="ECO:0000313" key="3">
    <source>
        <dbReference type="Ensembl" id="ENSRFEP00010000842.1"/>
    </source>
</evidence>
<evidence type="ECO:0000256" key="1">
    <source>
        <dbReference type="SAM" id="MobiDB-lite"/>
    </source>
</evidence>
<dbReference type="Ensembl" id="ENSRFET00010000944.1">
    <property type="protein sequence ID" value="ENSRFEP00010000842.1"/>
    <property type="gene ID" value="ENSRFEG00010000662.1"/>
</dbReference>
<keyword evidence="2" id="KW-0812">Transmembrane</keyword>
<proteinExistence type="predicted"/>
<feature type="compositionally biased region" description="Basic and acidic residues" evidence="1">
    <location>
        <begin position="299"/>
        <end position="310"/>
    </location>
</feature>
<dbReference type="InParanoid" id="A0A671DJH8"/>
<feature type="transmembrane region" description="Helical" evidence="2">
    <location>
        <begin position="187"/>
        <end position="214"/>
    </location>
</feature>
<reference evidence="4" key="3">
    <citation type="submission" date="2018-12" db="EMBL/GenBank/DDBJ databases">
        <title>G10K-VGP greater horseshoe bat female genome, primary haplotype.</title>
        <authorList>
            <person name="Teeling E."/>
            <person name="Myers G."/>
            <person name="Vernes S."/>
            <person name="Pippel M."/>
            <person name="Winkler S."/>
            <person name="Fedrigo O."/>
            <person name="Rhie A."/>
            <person name="Koren S."/>
            <person name="Phillippy A."/>
            <person name="Lewin H."/>
            <person name="Damas J."/>
            <person name="Howe K."/>
            <person name="Mountcastle J."/>
            <person name="Jarvis E.D."/>
        </authorList>
    </citation>
    <scope>NUCLEOTIDE SEQUENCE [LARGE SCALE GENOMIC DNA]</scope>
</reference>
<protein>
    <submittedName>
        <fullName evidence="3">Uncharacterized protein</fullName>
    </submittedName>
</protein>
<reference evidence="3 4" key="1">
    <citation type="journal article" date="2015" name="Annu Rev Anim Biosci">
        <title>The Genome 10K Project: a way forward.</title>
        <authorList>
            <person name="Koepfli K.P."/>
            <person name="Paten B."/>
            <person name="O'Brien S.J."/>
            <person name="Koepfli K.P."/>
            <person name="Paten B."/>
            <person name="Antunes A."/>
            <person name="Belov K."/>
            <person name="Bustamante C."/>
            <person name="Castoe T.A."/>
            <person name="Clawson H."/>
            <person name="Crawford A.J."/>
            <person name="Diekhans M."/>
            <person name="Distel D."/>
            <person name="Durbin R."/>
            <person name="Earl D."/>
            <person name="Fujita M.K."/>
            <person name="Gamble T."/>
            <person name="Georges A."/>
            <person name="Gemmell N."/>
            <person name="Gilbert M.T."/>
            <person name="Graves J.M."/>
            <person name="Green R.E."/>
            <person name="Hickey G."/>
            <person name="Jarvis E.D."/>
            <person name="Johnson W."/>
            <person name="Komissarov A."/>
            <person name="Korf I."/>
            <person name="Kuhn R."/>
            <person name="Larkin D.M."/>
            <person name="Lewin H."/>
            <person name="Lopez J.V."/>
            <person name="Ma J."/>
            <person name="Marques-Bonet T."/>
            <person name="Miller W."/>
            <person name="Murphy R."/>
            <person name="Pevzner P."/>
            <person name="Shapiro B."/>
            <person name="Steiner C."/>
            <person name="Tamazian G."/>
            <person name="Venkatesh B."/>
            <person name="Wang J."/>
            <person name="Wayne R."/>
            <person name="Wiley E."/>
            <person name="Yang H."/>
            <person name="Zhang G."/>
            <person name="Haussler D."/>
            <person name="Ryder O."/>
            <person name="O'Brien S.J."/>
        </authorList>
    </citation>
    <scope>NUCLEOTIDE SEQUENCE</scope>
</reference>
<sequence>YLGDTRMPGCLQIFPVPGGLTENFLEMWSLVLCLRGTFRKNSEGGFQVKGPLPPHQSRVNGWLKHLHPFQLVAWTMFLIMVLFTFCFFIPMLPREWQYITYAVSFYDGSTCLWSRPAVSVDPAEASIRVKVKGPPRPSFDCSYQAHNNTENHTAAYVTPWSVETKHCCSCNKRVSGFDHHSCVSHKWFFSSVASACAGLLGIIAIVTCTVVQHWGSPERLCVDPHYGAIGSQGTWLLFLPFVLLRMKTPVVLSIKVSVLLLAIISLVVLGHLLIFHIHLQAPPPRLHPTGLCQQPPPSPKDKPAPRENLGKFHPKAGRKHKRWKSCRLTRSERNGIYEAGPGHHGKRTGRLRKHQPEILPMKTLSSVTACPLGRRAAGGPVAFSCALGVVGGTWHGPSSPWIGEA</sequence>
<name>A0A671DJH8_RHIFE</name>
<feature type="transmembrane region" description="Helical" evidence="2">
    <location>
        <begin position="226"/>
        <end position="244"/>
    </location>
</feature>
<dbReference type="Proteomes" id="UP000472240">
    <property type="component" value="Chromosome 6"/>
</dbReference>
<dbReference type="AlphaFoldDB" id="A0A671DJH8"/>
<keyword evidence="4" id="KW-1185">Reference proteome</keyword>
<feature type="region of interest" description="Disordered" evidence="1">
    <location>
        <begin position="286"/>
        <end position="321"/>
    </location>
</feature>
<feature type="transmembrane region" description="Helical" evidence="2">
    <location>
        <begin position="256"/>
        <end position="279"/>
    </location>
</feature>
<reference evidence="3" key="5">
    <citation type="submission" date="2025-09" db="UniProtKB">
        <authorList>
            <consortium name="Ensembl"/>
        </authorList>
    </citation>
    <scope>IDENTIFICATION</scope>
</reference>
<evidence type="ECO:0000256" key="2">
    <source>
        <dbReference type="SAM" id="Phobius"/>
    </source>
</evidence>
<reference evidence="3 4" key="2">
    <citation type="journal article" date="2018" name="Annu Rev Anim Biosci">
        <title>Bat Biology, Genomes, and the Bat1K Project: To Generate Chromosome-Level Genomes for All Living Bat Species.</title>
        <authorList>
            <person name="Teeling E.C."/>
            <person name="Vernes S.C."/>
            <person name="Davalos L.M."/>
            <person name="Ray D.A."/>
            <person name="Gilbert M.T.P."/>
            <person name="Myers E."/>
        </authorList>
    </citation>
    <scope>NUCLEOTIDE SEQUENCE</scope>
</reference>
<evidence type="ECO:0000313" key="4">
    <source>
        <dbReference type="Proteomes" id="UP000472240"/>
    </source>
</evidence>
<dbReference type="GeneTree" id="ENSGT00940000161608"/>
<feature type="transmembrane region" description="Helical" evidence="2">
    <location>
        <begin position="71"/>
        <end position="92"/>
    </location>
</feature>
<keyword evidence="2" id="KW-1133">Transmembrane helix</keyword>
<reference evidence="3" key="4">
    <citation type="submission" date="2025-08" db="UniProtKB">
        <authorList>
            <consortium name="Ensembl"/>
        </authorList>
    </citation>
    <scope>IDENTIFICATION</scope>
</reference>